<name>A0A0J6VGB2_9HYPH</name>
<sequence>MPSSGESPAAARPRLTPAAFARRAAGLGRGERLTVIGLTRDGVGAMLAAGEVDRGVLLVASEDLHSSAAVIDRLLDDLAELALVRWPDWPGRDGSIPDAATSGASAPWLKAAGAEAASGRPPRFRRMTRALEFEQLLRAVDASSVILVAEVDPVSPARARAVIEALEWCAGRGAACVLALPAEPPDTPPYDRTLYGACTIGRALAPVAERFIAPRSQAHPASEAERRVEAALAKDPELTGLFSGNEIVQVAGHGQQPRVDLVCRRHRIVVEIDGPEHQVNPKFRRDRHRDYELLVAGYLVLRLTNDEVADDLQRAIEKIRAVVRLRLHPSSGDTTR</sequence>
<gene>
    <name evidence="2" type="ORF">VP06_06855</name>
</gene>
<organism evidence="2 3">
    <name type="scientific">Methylobacterium aquaticum</name>
    <dbReference type="NCBI Taxonomy" id="270351"/>
    <lineage>
        <taxon>Bacteria</taxon>
        <taxon>Pseudomonadati</taxon>
        <taxon>Pseudomonadota</taxon>
        <taxon>Alphaproteobacteria</taxon>
        <taxon>Hyphomicrobiales</taxon>
        <taxon>Methylobacteriaceae</taxon>
        <taxon>Methylobacterium</taxon>
    </lineage>
</organism>
<evidence type="ECO:0000259" key="1">
    <source>
        <dbReference type="Pfam" id="PF04480"/>
    </source>
</evidence>
<dbReference type="EMBL" id="LABX01000049">
    <property type="protein sequence ID" value="KMO38101.1"/>
    <property type="molecule type" value="Genomic_DNA"/>
</dbReference>
<protein>
    <recommendedName>
        <fullName evidence="1">DUF559 domain-containing protein</fullName>
    </recommendedName>
</protein>
<comment type="caution">
    <text evidence="2">The sequence shown here is derived from an EMBL/GenBank/DDBJ whole genome shotgun (WGS) entry which is preliminary data.</text>
</comment>
<dbReference type="Proteomes" id="UP000035929">
    <property type="component" value="Unassembled WGS sequence"/>
</dbReference>
<accession>A0A0J6VGB2</accession>
<dbReference type="InterPro" id="IPR011335">
    <property type="entry name" value="Restrct_endonuc-II-like"/>
</dbReference>
<feature type="domain" description="DUF559" evidence="1">
    <location>
        <begin position="259"/>
        <end position="323"/>
    </location>
</feature>
<dbReference type="PATRIC" id="fig|270351.6.peg.5983"/>
<evidence type="ECO:0000313" key="3">
    <source>
        <dbReference type="Proteomes" id="UP000035929"/>
    </source>
</evidence>
<reference evidence="2 3" key="1">
    <citation type="submission" date="2015-03" db="EMBL/GenBank/DDBJ databases">
        <title>Genome sequencing of Methylobacterium aquaticum DSM16371 type strain.</title>
        <authorList>
            <person name="Chaudhry V."/>
            <person name="Patil P.B."/>
        </authorList>
    </citation>
    <scope>NUCLEOTIDE SEQUENCE [LARGE SCALE GENOMIC DNA]</scope>
    <source>
        <strain evidence="2 3">DSM 16371</strain>
    </source>
</reference>
<dbReference type="Gene3D" id="3.40.960.10">
    <property type="entry name" value="VSR Endonuclease"/>
    <property type="match status" value="1"/>
</dbReference>
<dbReference type="RefSeq" id="WP_048463079.1">
    <property type="nucleotide sequence ID" value="NZ_LABX01000049.1"/>
</dbReference>
<evidence type="ECO:0000313" key="2">
    <source>
        <dbReference type="EMBL" id="KMO38101.1"/>
    </source>
</evidence>
<dbReference type="AlphaFoldDB" id="A0A0J6VGB2"/>
<dbReference type="InterPro" id="IPR007569">
    <property type="entry name" value="DUF559"/>
</dbReference>
<proteinExistence type="predicted"/>
<dbReference type="Pfam" id="PF04480">
    <property type="entry name" value="DUF559"/>
    <property type="match status" value="1"/>
</dbReference>
<dbReference type="SUPFAM" id="SSF52980">
    <property type="entry name" value="Restriction endonuclease-like"/>
    <property type="match status" value="1"/>
</dbReference>